<dbReference type="RefSeq" id="WP_047261710.1">
    <property type="nucleotide sequence ID" value="NZ_CP011542.1"/>
</dbReference>
<dbReference type="EMBL" id="CP011542">
    <property type="protein sequence ID" value="AKK05513.1"/>
    <property type="molecule type" value="Genomic_DNA"/>
</dbReference>
<gene>
    <name evidence="1" type="ORF">CMUST_05885</name>
</gene>
<accession>A0A0G3H112</accession>
<dbReference type="InterPro" id="IPR043767">
    <property type="entry name" value="DUF5713"/>
</dbReference>
<dbReference type="PATRIC" id="fig|571915.4.peg.1252"/>
<dbReference type="OrthoDB" id="8795357at2"/>
<dbReference type="AlphaFoldDB" id="A0A0G3H112"/>
<dbReference type="KEGG" id="cmv:CMUST_05885"/>
<evidence type="ECO:0000313" key="1">
    <source>
        <dbReference type="EMBL" id="AKK05513.1"/>
    </source>
</evidence>
<reference evidence="2" key="2">
    <citation type="submission" date="2015-05" db="EMBL/GenBank/DDBJ databases">
        <title>Complete genome sequence of Corynebacterium mustelae DSM 45274, isolated from various tissues of a male ferret with lethal sepsis.</title>
        <authorList>
            <person name="Ruckert C."/>
            <person name="Albersmeier A."/>
            <person name="Winkler A."/>
            <person name="Tauch A."/>
        </authorList>
    </citation>
    <scope>NUCLEOTIDE SEQUENCE [LARGE SCALE GENOMIC DNA]</scope>
    <source>
        <strain evidence="2">DSM 45274</strain>
    </source>
</reference>
<evidence type="ECO:0000313" key="2">
    <source>
        <dbReference type="Proteomes" id="UP000035199"/>
    </source>
</evidence>
<reference evidence="1 2" key="1">
    <citation type="journal article" date="2015" name="Genome Announc.">
        <title>Complete Genome Sequence of the Type Strain Corynebacterium mustelae DSM 45274, Isolated from Various Tissues of a Male Ferret with Lethal Sepsis.</title>
        <authorList>
            <person name="Ruckert C."/>
            <person name="Eimer J."/>
            <person name="Winkler A."/>
            <person name="Tauch A."/>
        </authorList>
    </citation>
    <scope>NUCLEOTIDE SEQUENCE [LARGE SCALE GENOMIC DNA]</scope>
    <source>
        <strain evidence="1 2">DSM 45274</strain>
    </source>
</reference>
<sequence length="108" mass="12386">MTSFDPEYVLLTDMYRDGYYPDFLVDKVKAELEKVISLLETGEQDTTKIQAALDTMTLAINDLAEEFDENDSEIETVARECIAENVAVILDWFEIPIDVEDAIAERDW</sequence>
<dbReference type="STRING" id="571915.CMUST_05885"/>
<proteinExistence type="predicted"/>
<organism evidence="1 2">
    <name type="scientific">Corynebacterium mustelae</name>
    <dbReference type="NCBI Taxonomy" id="571915"/>
    <lineage>
        <taxon>Bacteria</taxon>
        <taxon>Bacillati</taxon>
        <taxon>Actinomycetota</taxon>
        <taxon>Actinomycetes</taxon>
        <taxon>Mycobacteriales</taxon>
        <taxon>Corynebacteriaceae</taxon>
        <taxon>Corynebacterium</taxon>
    </lineage>
</organism>
<name>A0A0G3H112_9CORY</name>
<dbReference type="Pfam" id="PF18977">
    <property type="entry name" value="DUF5713"/>
    <property type="match status" value="1"/>
</dbReference>
<protein>
    <submittedName>
        <fullName evidence="1">Uncharacterized protein</fullName>
    </submittedName>
</protein>
<keyword evidence="2" id="KW-1185">Reference proteome</keyword>
<dbReference type="Proteomes" id="UP000035199">
    <property type="component" value="Chromosome"/>
</dbReference>